<evidence type="ECO:0000256" key="4">
    <source>
        <dbReference type="HAMAP-Rule" id="MF_03005"/>
    </source>
</evidence>
<dbReference type="InterPro" id="IPR037518">
    <property type="entry name" value="MPN"/>
</dbReference>
<feature type="domain" description="MPN" evidence="5">
    <location>
        <begin position="8"/>
        <end position="144"/>
    </location>
</feature>
<dbReference type="SMART" id="SM00232">
    <property type="entry name" value="JAB_MPN"/>
    <property type="match status" value="1"/>
</dbReference>
<dbReference type="GO" id="GO:0003743">
    <property type="term" value="F:translation initiation factor activity"/>
    <property type="evidence" value="ECO:0007669"/>
    <property type="project" value="UniProtKB-UniRule"/>
</dbReference>
<reference evidence="6 7" key="1">
    <citation type="submission" date="2016-07" db="EMBL/GenBank/DDBJ databases">
        <title>Pervasive Adenine N6-methylation of Active Genes in Fungi.</title>
        <authorList>
            <consortium name="DOE Joint Genome Institute"/>
            <person name="Mondo S.J."/>
            <person name="Dannebaum R.O."/>
            <person name="Kuo R.C."/>
            <person name="Labutti K."/>
            <person name="Haridas S."/>
            <person name="Kuo A."/>
            <person name="Salamov A."/>
            <person name="Ahrendt S.R."/>
            <person name="Lipzen A."/>
            <person name="Sullivan W."/>
            <person name="Andreopoulos W.B."/>
            <person name="Clum A."/>
            <person name="Lindquist E."/>
            <person name="Daum C."/>
            <person name="Ramamoorthy G.K."/>
            <person name="Gryganskyi A."/>
            <person name="Culley D."/>
            <person name="Magnuson J.K."/>
            <person name="James T.Y."/>
            <person name="O'Malley M.A."/>
            <person name="Stajich J.E."/>
            <person name="Spatafora J.W."/>
            <person name="Visel A."/>
            <person name="Grigoriev I.V."/>
        </authorList>
    </citation>
    <scope>NUCLEOTIDE SEQUENCE [LARGE SCALE GENOMIC DNA]</scope>
    <source>
        <strain evidence="6 7">12-1054</strain>
    </source>
</reference>
<dbReference type="CDD" id="cd08064">
    <property type="entry name" value="MPN_eIF3f"/>
    <property type="match status" value="1"/>
</dbReference>
<keyword evidence="6" id="KW-0378">Hydrolase</keyword>
<dbReference type="PANTHER" id="PTHR10540:SF6">
    <property type="entry name" value="EUKARYOTIC TRANSLATION INITIATION FACTOR 3 SUBUNIT F"/>
    <property type="match status" value="1"/>
</dbReference>
<comment type="subcellular location">
    <subcellularLocation>
        <location evidence="4">Cytoplasm</location>
    </subcellularLocation>
</comment>
<dbReference type="Pfam" id="PF01398">
    <property type="entry name" value="JAB"/>
    <property type="match status" value="1"/>
</dbReference>
<dbReference type="HAMAP" id="MF_03005">
    <property type="entry name" value="eIF3f"/>
    <property type="match status" value="1"/>
</dbReference>
<dbReference type="EMBL" id="MCFI01000008">
    <property type="protein sequence ID" value="ORY83031.1"/>
    <property type="molecule type" value="Genomic_DNA"/>
</dbReference>
<dbReference type="Proteomes" id="UP000193685">
    <property type="component" value="Unassembled WGS sequence"/>
</dbReference>
<keyword evidence="1 4" id="KW-0963">Cytoplasm</keyword>
<comment type="function">
    <text evidence="4">Component of the eukaryotic translation initiation factor 3 (eIF-3) complex, which is involved in protein synthesis of a specialized repertoire of mRNAs and, together with other initiation factors, stimulates binding of mRNA and methionyl-tRNAi to the 40S ribosome. The eIF-3 complex specifically targets and initiates translation of a subset of mRNAs involved in cell proliferation.</text>
</comment>
<evidence type="ECO:0000259" key="5">
    <source>
        <dbReference type="PROSITE" id="PS50249"/>
    </source>
</evidence>
<keyword evidence="6" id="KW-0645">Protease</keyword>
<dbReference type="RefSeq" id="XP_040725612.1">
    <property type="nucleotide sequence ID" value="XM_040869158.1"/>
</dbReference>
<keyword evidence="7" id="KW-1185">Reference proteome</keyword>
<keyword evidence="3 4" id="KW-0648">Protein biosynthesis</keyword>
<dbReference type="OMA" id="EYFVHFH"/>
<dbReference type="GO" id="GO:0001732">
    <property type="term" value="P:formation of cytoplasmic translation initiation complex"/>
    <property type="evidence" value="ECO:0007669"/>
    <property type="project" value="UniProtKB-UniRule"/>
</dbReference>
<dbReference type="GO" id="GO:0071541">
    <property type="term" value="C:eukaryotic translation initiation factor 3 complex, eIF3m"/>
    <property type="evidence" value="ECO:0007669"/>
    <property type="project" value="TreeGrafter"/>
</dbReference>
<dbReference type="AlphaFoldDB" id="A0A1Y2FGG8"/>
<proteinExistence type="inferred from homology"/>
<evidence type="ECO:0000256" key="1">
    <source>
        <dbReference type="ARBA" id="ARBA00022490"/>
    </source>
</evidence>
<dbReference type="Pfam" id="PF13012">
    <property type="entry name" value="MitMem_reg"/>
    <property type="match status" value="1"/>
</dbReference>
<organism evidence="6 7">
    <name type="scientific">Protomyces lactucae-debilis</name>
    <dbReference type="NCBI Taxonomy" id="2754530"/>
    <lineage>
        <taxon>Eukaryota</taxon>
        <taxon>Fungi</taxon>
        <taxon>Dikarya</taxon>
        <taxon>Ascomycota</taxon>
        <taxon>Taphrinomycotina</taxon>
        <taxon>Taphrinomycetes</taxon>
        <taxon>Taphrinales</taxon>
        <taxon>Protomycetaceae</taxon>
        <taxon>Protomyces</taxon>
    </lineage>
</organism>
<dbReference type="GO" id="GO:0008237">
    <property type="term" value="F:metallopeptidase activity"/>
    <property type="evidence" value="ECO:0007669"/>
    <property type="project" value="InterPro"/>
</dbReference>
<dbReference type="GO" id="GO:0016282">
    <property type="term" value="C:eukaryotic 43S preinitiation complex"/>
    <property type="evidence" value="ECO:0007669"/>
    <property type="project" value="UniProtKB-UniRule"/>
</dbReference>
<dbReference type="InterPro" id="IPR024969">
    <property type="entry name" value="EIF3F/CSN6-like_C"/>
</dbReference>
<evidence type="ECO:0000256" key="3">
    <source>
        <dbReference type="ARBA" id="ARBA00022917"/>
    </source>
</evidence>
<dbReference type="PROSITE" id="PS50249">
    <property type="entry name" value="MPN"/>
    <property type="match status" value="1"/>
</dbReference>
<dbReference type="Gene3D" id="3.40.140.10">
    <property type="entry name" value="Cytidine Deaminase, domain 2"/>
    <property type="match status" value="1"/>
</dbReference>
<dbReference type="STRING" id="56484.A0A1Y2FGG8"/>
<protein>
    <recommendedName>
        <fullName evidence="4">Eukaryotic translation initiation factor 3 subunit F</fullName>
        <shortName evidence="4">eIF3f</shortName>
    </recommendedName>
</protein>
<evidence type="ECO:0000256" key="2">
    <source>
        <dbReference type="ARBA" id="ARBA00022540"/>
    </source>
</evidence>
<dbReference type="GeneID" id="63785757"/>
<evidence type="ECO:0000313" key="6">
    <source>
        <dbReference type="EMBL" id="ORY83031.1"/>
    </source>
</evidence>
<gene>
    <name evidence="6" type="ORF">BCR37DRAFT_378969</name>
</gene>
<dbReference type="GO" id="GO:0033290">
    <property type="term" value="C:eukaryotic 48S preinitiation complex"/>
    <property type="evidence" value="ECO:0007669"/>
    <property type="project" value="UniProtKB-UniRule"/>
</dbReference>
<dbReference type="PANTHER" id="PTHR10540">
    <property type="entry name" value="EUKARYOTIC TRANSLATION INITIATION FACTOR 3 SUBUNIT F-RELATED"/>
    <property type="match status" value="1"/>
</dbReference>
<comment type="similarity">
    <text evidence="4">Belongs to the eIF-3 subunit F family.</text>
</comment>
<dbReference type="InterPro" id="IPR027531">
    <property type="entry name" value="eIF3f"/>
</dbReference>
<comment type="caution">
    <text evidence="6">The sequence shown here is derived from an EMBL/GenBank/DDBJ whole genome shotgun (WGS) entry which is preliminary data.</text>
</comment>
<name>A0A1Y2FGG8_PROLT</name>
<sequence length="288" mass="31449">MSRANPAVTVLPVVLFSILDHSLRRHDDQERVIGTLLGERSPDGTQVEIKASFAVPHGESSDGVEVDMEYHKQMLALHLKANPREVLVGWYASTLELNAFSALIQNFYGSAGDGTAPFPAIHLTMAADPAQGMQVKTYVSSSVGVTPERVENSCLFVPISHTVTYGEQGDRSAVDAIAAATHTDSRKAQIPTTLTMLRNALNDTLDMIARVQQYVGNVVKDEAAMRTPENQAIGRFLMDALSVRPSLDPEAIEKMFNSLLQDVLMVSYLARTVREQIEISTQLALVAQ</sequence>
<dbReference type="GO" id="GO:0031369">
    <property type="term" value="F:translation initiation factor binding"/>
    <property type="evidence" value="ECO:0007669"/>
    <property type="project" value="InterPro"/>
</dbReference>
<dbReference type="InterPro" id="IPR000555">
    <property type="entry name" value="JAMM/MPN+_dom"/>
</dbReference>
<dbReference type="GO" id="GO:0006508">
    <property type="term" value="P:proteolysis"/>
    <property type="evidence" value="ECO:0007669"/>
    <property type="project" value="UniProtKB-KW"/>
</dbReference>
<comment type="subunit">
    <text evidence="4">Component of the eukaryotic translation initiation factor 3 (eIF-3) complex.</text>
</comment>
<evidence type="ECO:0000313" key="7">
    <source>
        <dbReference type="Proteomes" id="UP000193685"/>
    </source>
</evidence>
<keyword evidence="2 4" id="KW-0396">Initiation factor</keyword>
<accession>A0A1Y2FGG8</accession>
<dbReference type="OrthoDB" id="25498at2759"/>